<comment type="similarity">
    <text evidence="2">Belongs to the TOR1AIP family.</text>
</comment>
<dbReference type="InterPro" id="IPR046753">
    <property type="entry name" value="TOIP1/2_C"/>
</dbReference>
<keyword evidence="6" id="KW-0472">Membrane</keyword>
<evidence type="ECO:0000313" key="13">
    <source>
        <dbReference type="Proteomes" id="UP000694543"/>
    </source>
</evidence>
<evidence type="ECO:0000256" key="7">
    <source>
        <dbReference type="ARBA" id="ARBA00023180"/>
    </source>
</evidence>
<dbReference type="GO" id="GO:0016020">
    <property type="term" value="C:membrane"/>
    <property type="evidence" value="ECO:0007669"/>
    <property type="project" value="TreeGrafter"/>
</dbReference>
<evidence type="ECO:0000256" key="4">
    <source>
        <dbReference type="ARBA" id="ARBA00022692"/>
    </source>
</evidence>
<evidence type="ECO:0000256" key="8">
    <source>
        <dbReference type="ARBA" id="ARBA00023242"/>
    </source>
</evidence>
<evidence type="ECO:0000259" key="11">
    <source>
        <dbReference type="Pfam" id="PF05609"/>
    </source>
</evidence>
<dbReference type="Pfam" id="PF05609">
    <property type="entry name" value="LAP1_C"/>
    <property type="match status" value="1"/>
</dbReference>
<feature type="compositionally biased region" description="Basic and acidic residues" evidence="10">
    <location>
        <begin position="242"/>
        <end position="260"/>
    </location>
</feature>
<dbReference type="Ensembl" id="ENSCPIT00010002160.1">
    <property type="protein sequence ID" value="ENSCPIP00010001832.1"/>
    <property type="gene ID" value="ENSCPIG00010001445.1"/>
</dbReference>
<evidence type="ECO:0000256" key="1">
    <source>
        <dbReference type="ARBA" id="ARBA00004259"/>
    </source>
</evidence>
<proteinExistence type="inferred from homology"/>
<dbReference type="Gene3D" id="3.40.50.12190">
    <property type="match status" value="1"/>
</dbReference>
<protein>
    <submittedName>
        <fullName evidence="12">Torsin 1A interacting protein 2</fullName>
    </submittedName>
</protein>
<sequence length="653" mass="71936">MLQQTALLTEMLLLREEAAVLERKEENYSSQQPTRAPEEGQGSPLHPQQRIQSVFRKRTLQPAPGRGQAPRPLLATSLLLVASLTGCSPAWSTGIQLQFLRPRRDGGPARGRTWSATPSGGRRIPGQAKEKVKQNSVRTPGRKEMEENSSVGLPGAGPAQEEVESTAKHPVHQEPPQESPEHQVTSTCPETSCTPEENSLVCNPPAAHGGEVTLTELDNPTVESPQETQVPQETEVSLEESGETKNDASERSQEENDLDRASLMQNKTDCAGHSHGLQEAQEDQETSRQCESSDTAEEDALPRSKSLSSDSKMTRSDLNAPEDVTKDLLAQQSSSAPLLDQEAGEHTKQMTLESDYSGMLRSRHGTKGHAAPQPEAQRCLQNITAQNAEQEKPTEPLLVKGLVVLGLVFLGFCIFCFGNPTAKSQPAPRNPTVEAFLSQFNQLQDRFPGQSPDLWLRSRKFLQKHLNTSQHTQPAIIIFTAARKGERTLRCLSTRVADTYSAALRASTVQIDGKDKSGLQSDQAKLEVDSELSSAFQAGDRAAVIHRFELLPAGATLIFYKYCDHESAAFKDVALLLTVLLEEEMLETHIRLQQVEERVRDFLWAKFTSARTPSSYDHMDSDKLSGLWSRISHLVLPIHPVQNIEKGGCHTKP</sequence>
<dbReference type="GO" id="GO:0005635">
    <property type="term" value="C:nuclear envelope"/>
    <property type="evidence" value="ECO:0007669"/>
    <property type="project" value="UniProtKB-SubCell"/>
</dbReference>
<dbReference type="PANTHER" id="PTHR18843:SF2">
    <property type="entry name" value="TORSIN-1A-INTERACTING PROTEIN 2"/>
    <property type="match status" value="1"/>
</dbReference>
<name>A0A8C3KXE4_CHRPC</name>
<keyword evidence="8" id="KW-0539">Nucleus</keyword>
<keyword evidence="4" id="KW-0812">Transmembrane</keyword>
<feature type="region of interest" description="Disordered" evidence="10">
    <location>
        <begin position="24"/>
        <end position="47"/>
    </location>
</feature>
<dbReference type="PANTHER" id="PTHR18843">
    <property type="entry name" value="TORSIN-1A-INTERACTING PROTEIN"/>
    <property type="match status" value="1"/>
</dbReference>
<dbReference type="Proteomes" id="UP000694543">
    <property type="component" value="Unplaced"/>
</dbReference>
<keyword evidence="7" id="KW-0325">Glycoprotein</keyword>
<keyword evidence="13" id="KW-1185">Reference proteome</keyword>
<evidence type="ECO:0000256" key="10">
    <source>
        <dbReference type="SAM" id="MobiDB-lite"/>
    </source>
</evidence>
<keyword evidence="3" id="KW-0597">Phosphoprotein</keyword>
<feature type="domain" description="Torsin-1A-interacting protein 1/2 AAA+ activator" evidence="11">
    <location>
        <begin position="423"/>
        <end position="649"/>
    </location>
</feature>
<keyword evidence="5" id="KW-1133">Transmembrane helix</keyword>
<feature type="compositionally biased region" description="Polar residues" evidence="10">
    <location>
        <begin position="182"/>
        <end position="201"/>
    </location>
</feature>
<evidence type="ECO:0000256" key="3">
    <source>
        <dbReference type="ARBA" id="ARBA00022553"/>
    </source>
</evidence>
<evidence type="ECO:0000256" key="5">
    <source>
        <dbReference type="ARBA" id="ARBA00022989"/>
    </source>
</evidence>
<evidence type="ECO:0000256" key="6">
    <source>
        <dbReference type="ARBA" id="ARBA00023136"/>
    </source>
</evidence>
<dbReference type="GO" id="GO:0001671">
    <property type="term" value="F:ATPase activator activity"/>
    <property type="evidence" value="ECO:0007669"/>
    <property type="project" value="InterPro"/>
</dbReference>
<feature type="compositionally biased region" description="Polar residues" evidence="10">
    <location>
        <begin position="216"/>
        <end position="235"/>
    </location>
</feature>
<evidence type="ECO:0000313" key="12">
    <source>
        <dbReference type="Ensembl" id="ENSCPIP00010001832.1"/>
    </source>
</evidence>
<accession>A0A8C3KXE4</accession>
<feature type="region of interest" description="Disordered" evidence="10">
    <location>
        <begin position="102"/>
        <end position="321"/>
    </location>
</feature>
<evidence type="ECO:0000256" key="2">
    <source>
        <dbReference type="ARBA" id="ARBA00007860"/>
    </source>
</evidence>
<organism evidence="12 13">
    <name type="scientific">Chrysolophus pictus</name>
    <name type="common">Golden pheasant</name>
    <name type="synonym">Phasianus pictus</name>
    <dbReference type="NCBI Taxonomy" id="9089"/>
    <lineage>
        <taxon>Eukaryota</taxon>
        <taxon>Metazoa</taxon>
        <taxon>Chordata</taxon>
        <taxon>Craniata</taxon>
        <taxon>Vertebrata</taxon>
        <taxon>Euteleostomi</taxon>
        <taxon>Archelosauria</taxon>
        <taxon>Archosauria</taxon>
        <taxon>Dinosauria</taxon>
        <taxon>Saurischia</taxon>
        <taxon>Theropoda</taxon>
        <taxon>Coelurosauria</taxon>
        <taxon>Aves</taxon>
        <taxon>Neognathae</taxon>
        <taxon>Galloanserae</taxon>
        <taxon>Galliformes</taxon>
        <taxon>Phasianidae</taxon>
        <taxon>Phasianinae</taxon>
        <taxon>Chrysolophus</taxon>
    </lineage>
</organism>
<dbReference type="GO" id="GO:0061024">
    <property type="term" value="P:membrane organization"/>
    <property type="evidence" value="ECO:0007669"/>
    <property type="project" value="TreeGrafter"/>
</dbReference>
<reference evidence="12" key="1">
    <citation type="submission" date="2025-08" db="UniProtKB">
        <authorList>
            <consortium name="Ensembl"/>
        </authorList>
    </citation>
    <scope>IDENTIFICATION</scope>
</reference>
<dbReference type="InterPro" id="IPR038599">
    <property type="entry name" value="LAP1C-like_C_sf"/>
</dbReference>
<reference evidence="12" key="2">
    <citation type="submission" date="2025-09" db="UniProtKB">
        <authorList>
            <consortium name="Ensembl"/>
        </authorList>
    </citation>
    <scope>IDENTIFICATION</scope>
</reference>
<evidence type="ECO:0000256" key="9">
    <source>
        <dbReference type="ARBA" id="ARBA00037847"/>
    </source>
</evidence>
<dbReference type="AlphaFoldDB" id="A0A8C3KXE4"/>
<comment type="subcellular location">
    <subcellularLocation>
        <location evidence="9">Endomembrane system</location>
        <topology evidence="9">Single-pass membrane protein</topology>
    </subcellularLocation>
    <subcellularLocation>
        <location evidence="1">Nucleus envelope</location>
    </subcellularLocation>
</comment>
<dbReference type="InterPro" id="IPR008662">
    <property type="entry name" value="TOIP1/2"/>
</dbReference>